<keyword evidence="2" id="KW-1185">Reference proteome</keyword>
<sequence length="202" mass="22410">MPKELVPNTRAQARLRRLSALNLELPLNTLLPPPVAIRYSAGIRRVSSMWSLRNCSVIAICVGLSEVRGAGKERAGLYGVVKLRISVYHKPVSPPILGEYEERLGGTEGNTPSGTCNVPDICSNGELIPLAYSSIGIWMMVETKRDKSHRKQRRFWGKSYLVAMAVIARRVIFLSSNNIPGGVKLVVKTCEAFRSRQYDATR</sequence>
<organism evidence="1 2">
    <name type="scientific">Podospora fimiseda</name>
    <dbReference type="NCBI Taxonomy" id="252190"/>
    <lineage>
        <taxon>Eukaryota</taxon>
        <taxon>Fungi</taxon>
        <taxon>Dikarya</taxon>
        <taxon>Ascomycota</taxon>
        <taxon>Pezizomycotina</taxon>
        <taxon>Sordariomycetes</taxon>
        <taxon>Sordariomycetidae</taxon>
        <taxon>Sordariales</taxon>
        <taxon>Podosporaceae</taxon>
        <taxon>Podospora</taxon>
    </lineage>
</organism>
<comment type="caution">
    <text evidence="1">The sequence shown here is derived from an EMBL/GenBank/DDBJ whole genome shotgun (WGS) entry which is preliminary data.</text>
</comment>
<gene>
    <name evidence="1" type="ORF">QBC38DRAFT_462171</name>
</gene>
<proteinExistence type="predicted"/>
<evidence type="ECO:0000313" key="2">
    <source>
        <dbReference type="Proteomes" id="UP001301958"/>
    </source>
</evidence>
<dbReference type="EMBL" id="MU865635">
    <property type="protein sequence ID" value="KAK4220809.1"/>
    <property type="molecule type" value="Genomic_DNA"/>
</dbReference>
<accession>A0AAN7BEH1</accession>
<dbReference type="Proteomes" id="UP001301958">
    <property type="component" value="Unassembled WGS sequence"/>
</dbReference>
<evidence type="ECO:0000313" key="1">
    <source>
        <dbReference type="EMBL" id="KAK4220809.1"/>
    </source>
</evidence>
<reference evidence="1" key="1">
    <citation type="journal article" date="2023" name="Mol. Phylogenet. Evol.">
        <title>Genome-scale phylogeny and comparative genomics of the fungal order Sordariales.</title>
        <authorList>
            <person name="Hensen N."/>
            <person name="Bonometti L."/>
            <person name="Westerberg I."/>
            <person name="Brannstrom I.O."/>
            <person name="Guillou S."/>
            <person name="Cros-Aarteil S."/>
            <person name="Calhoun S."/>
            <person name="Haridas S."/>
            <person name="Kuo A."/>
            <person name="Mondo S."/>
            <person name="Pangilinan J."/>
            <person name="Riley R."/>
            <person name="LaButti K."/>
            <person name="Andreopoulos B."/>
            <person name="Lipzen A."/>
            <person name="Chen C."/>
            <person name="Yan M."/>
            <person name="Daum C."/>
            <person name="Ng V."/>
            <person name="Clum A."/>
            <person name="Steindorff A."/>
            <person name="Ohm R.A."/>
            <person name="Martin F."/>
            <person name="Silar P."/>
            <person name="Natvig D.O."/>
            <person name="Lalanne C."/>
            <person name="Gautier V."/>
            <person name="Ament-Velasquez S.L."/>
            <person name="Kruys A."/>
            <person name="Hutchinson M.I."/>
            <person name="Powell A.J."/>
            <person name="Barry K."/>
            <person name="Miller A.N."/>
            <person name="Grigoriev I.V."/>
            <person name="Debuchy R."/>
            <person name="Gladieux P."/>
            <person name="Hiltunen Thoren M."/>
            <person name="Johannesson H."/>
        </authorList>
    </citation>
    <scope>NUCLEOTIDE SEQUENCE</scope>
    <source>
        <strain evidence="1">CBS 990.96</strain>
    </source>
</reference>
<protein>
    <submittedName>
        <fullName evidence="1">Uncharacterized protein</fullName>
    </submittedName>
</protein>
<reference evidence="1" key="2">
    <citation type="submission" date="2023-05" db="EMBL/GenBank/DDBJ databases">
        <authorList>
            <consortium name="Lawrence Berkeley National Laboratory"/>
            <person name="Steindorff A."/>
            <person name="Hensen N."/>
            <person name="Bonometti L."/>
            <person name="Westerberg I."/>
            <person name="Brannstrom I.O."/>
            <person name="Guillou S."/>
            <person name="Cros-Aarteil S."/>
            <person name="Calhoun S."/>
            <person name="Haridas S."/>
            <person name="Kuo A."/>
            <person name="Mondo S."/>
            <person name="Pangilinan J."/>
            <person name="Riley R."/>
            <person name="Labutti K."/>
            <person name="Andreopoulos B."/>
            <person name="Lipzen A."/>
            <person name="Chen C."/>
            <person name="Yanf M."/>
            <person name="Daum C."/>
            <person name="Ng V."/>
            <person name="Clum A."/>
            <person name="Ohm R."/>
            <person name="Martin F."/>
            <person name="Silar P."/>
            <person name="Natvig D."/>
            <person name="Lalanne C."/>
            <person name="Gautier V."/>
            <person name="Ament-Velasquez S.L."/>
            <person name="Kruys A."/>
            <person name="Hutchinson M.I."/>
            <person name="Powell A.J."/>
            <person name="Barry K."/>
            <person name="Miller A.N."/>
            <person name="Grigoriev I.V."/>
            <person name="Debuchy R."/>
            <person name="Gladieux P."/>
            <person name="Thoren M.H."/>
            <person name="Johannesson H."/>
        </authorList>
    </citation>
    <scope>NUCLEOTIDE SEQUENCE</scope>
    <source>
        <strain evidence="1">CBS 990.96</strain>
    </source>
</reference>
<dbReference type="AlphaFoldDB" id="A0AAN7BEH1"/>
<name>A0AAN7BEH1_9PEZI</name>